<sequence length="354" mass="38445">MAFKIFLTGVTGLVAGDVLYVLAKKYPAFEYAALVRSESSATRVREAYPDVRVVLGSVDDSDLLSREAAWADLVLHAADASDHEGAARAIAAGLVEGHSVSRPGYWLHTGGTGILTYFDTVENRLGQPSDLIFDDLDGVETLTSFPDEAFHRNVDKIVLECGTVHAGTVRTAIICPPTIYGDGRGPVSGRSRQCYEMAKFILTKGHVPIIGTGLATMNNVHIQDLTQAYILLLEAALASSDSKELWGARGYHVTSTGEHVWGPLARTMAAKARELGLLKDNGEIKEYQMGKEEALETAGFEAISWGLNSRCKGRRLNRFLGWKAEHPSLNDEIPGILTSEAKSELLVRVAMDSR</sequence>
<dbReference type="Gene3D" id="3.40.50.720">
    <property type="entry name" value="NAD(P)-binding Rossmann-like Domain"/>
    <property type="match status" value="2"/>
</dbReference>
<dbReference type="PANTHER" id="PTHR48079:SF6">
    <property type="entry name" value="NAD(P)-BINDING DOMAIN-CONTAINING PROTEIN-RELATED"/>
    <property type="match status" value="1"/>
</dbReference>
<dbReference type="AlphaFoldDB" id="A0A7C8IPQ4"/>
<dbReference type="InterPro" id="IPR051783">
    <property type="entry name" value="NAD(P)-dependent_oxidoreduct"/>
</dbReference>
<dbReference type="OrthoDB" id="2130169at2759"/>
<evidence type="ECO:0000313" key="1">
    <source>
        <dbReference type="EMBL" id="KAF2969129.1"/>
    </source>
</evidence>
<proteinExistence type="predicted"/>
<dbReference type="EMBL" id="WUBL01000040">
    <property type="protein sequence ID" value="KAF2969129.1"/>
    <property type="molecule type" value="Genomic_DNA"/>
</dbReference>
<dbReference type="PANTHER" id="PTHR48079">
    <property type="entry name" value="PROTEIN YEEZ"/>
    <property type="match status" value="1"/>
</dbReference>
<dbReference type="GO" id="GO:0005737">
    <property type="term" value="C:cytoplasm"/>
    <property type="evidence" value="ECO:0007669"/>
    <property type="project" value="TreeGrafter"/>
</dbReference>
<reference evidence="1 2" key="1">
    <citation type="submission" date="2019-12" db="EMBL/GenBank/DDBJ databases">
        <title>Draft genome sequence of the ascomycete Xylaria multiplex DSM 110363.</title>
        <authorList>
            <person name="Buettner E."/>
            <person name="Kellner H."/>
        </authorList>
    </citation>
    <scope>NUCLEOTIDE SEQUENCE [LARGE SCALE GENOMIC DNA]</scope>
    <source>
        <strain evidence="1 2">DSM 110363</strain>
    </source>
</reference>
<dbReference type="InParanoid" id="A0A7C8IPQ4"/>
<name>A0A7C8IPQ4_9PEZI</name>
<evidence type="ECO:0000313" key="2">
    <source>
        <dbReference type="Proteomes" id="UP000481858"/>
    </source>
</evidence>
<dbReference type="SUPFAM" id="SSF51735">
    <property type="entry name" value="NAD(P)-binding Rossmann-fold domains"/>
    <property type="match status" value="1"/>
</dbReference>
<accession>A0A7C8IPQ4</accession>
<dbReference type="GO" id="GO:0004029">
    <property type="term" value="F:aldehyde dehydrogenase (NAD+) activity"/>
    <property type="evidence" value="ECO:0007669"/>
    <property type="project" value="TreeGrafter"/>
</dbReference>
<dbReference type="Proteomes" id="UP000481858">
    <property type="component" value="Unassembled WGS sequence"/>
</dbReference>
<comment type="caution">
    <text evidence="1">The sequence shown here is derived from an EMBL/GenBank/DDBJ whole genome shotgun (WGS) entry which is preliminary data.</text>
</comment>
<keyword evidence="2" id="KW-1185">Reference proteome</keyword>
<evidence type="ECO:0008006" key="3">
    <source>
        <dbReference type="Google" id="ProtNLM"/>
    </source>
</evidence>
<dbReference type="InterPro" id="IPR036291">
    <property type="entry name" value="NAD(P)-bd_dom_sf"/>
</dbReference>
<protein>
    <recommendedName>
        <fullName evidence="3">NAD(P)-binding domain-containing protein</fullName>
    </recommendedName>
</protein>
<gene>
    <name evidence="1" type="ORF">GQX73_g4427</name>
</gene>
<organism evidence="1 2">
    <name type="scientific">Xylaria multiplex</name>
    <dbReference type="NCBI Taxonomy" id="323545"/>
    <lineage>
        <taxon>Eukaryota</taxon>
        <taxon>Fungi</taxon>
        <taxon>Dikarya</taxon>
        <taxon>Ascomycota</taxon>
        <taxon>Pezizomycotina</taxon>
        <taxon>Sordariomycetes</taxon>
        <taxon>Xylariomycetidae</taxon>
        <taxon>Xylariales</taxon>
        <taxon>Xylariaceae</taxon>
        <taxon>Xylaria</taxon>
    </lineage>
</organism>